<name>A0A9W4FG64_9MYCO</name>
<evidence type="ECO:0000313" key="2">
    <source>
        <dbReference type="EMBL" id="BBY93443.1"/>
    </source>
</evidence>
<evidence type="ECO:0000313" key="3">
    <source>
        <dbReference type="Proteomes" id="UP000465785"/>
    </source>
</evidence>
<dbReference type="EMBL" id="AP022601">
    <property type="protein sequence ID" value="BBY93443.1"/>
    <property type="molecule type" value="Genomic_DNA"/>
</dbReference>
<dbReference type="InterPro" id="IPR048667">
    <property type="entry name" value="Imm5-like"/>
</dbReference>
<protein>
    <recommendedName>
        <fullName evidence="1">Imm-5-like domain-containing protein</fullName>
    </recommendedName>
</protein>
<sequence>MATWYTEAPSAIRPRCYRRCVAGDFELTADELREVARYVAESAEDVLCHFERVMPDDDRARAAIEAAWEFINGAPRSRLQRVTAMNAHRAARAAPTESARLAAQAAGDAAAAAYLHPIAQDHQVGHILRAAANAARIAEIEAGDDPDVGARFIDQAGDGATPTLIAVLRRYPVARTGKSRSAQLMSALDASLRVRGCRP</sequence>
<evidence type="ECO:0000259" key="1">
    <source>
        <dbReference type="Pfam" id="PF21805"/>
    </source>
</evidence>
<feature type="domain" description="Imm-5-like" evidence="1">
    <location>
        <begin position="30"/>
        <end position="115"/>
    </location>
</feature>
<dbReference type="AlphaFoldDB" id="A0A9W4FG64"/>
<dbReference type="Pfam" id="PF21805">
    <property type="entry name" value="Imm5_like"/>
    <property type="match status" value="1"/>
</dbReference>
<keyword evidence="3" id="KW-1185">Reference proteome</keyword>
<gene>
    <name evidence="2" type="ORF">MGALJ_31120</name>
</gene>
<dbReference type="Proteomes" id="UP000465785">
    <property type="component" value="Chromosome"/>
</dbReference>
<proteinExistence type="predicted"/>
<organism evidence="2 3">
    <name type="scientific">Mycobacterium gallinarum</name>
    <dbReference type="NCBI Taxonomy" id="39689"/>
    <lineage>
        <taxon>Bacteria</taxon>
        <taxon>Bacillati</taxon>
        <taxon>Actinomycetota</taxon>
        <taxon>Actinomycetes</taxon>
        <taxon>Mycobacteriales</taxon>
        <taxon>Mycobacteriaceae</taxon>
        <taxon>Mycobacterium</taxon>
    </lineage>
</organism>
<reference evidence="2 3" key="1">
    <citation type="journal article" date="2019" name="Emerg. Microbes Infect.">
        <title>Comprehensive subspecies identification of 175 nontuberculous mycobacteria species based on 7547 genomic profiles.</title>
        <authorList>
            <person name="Matsumoto Y."/>
            <person name="Kinjo T."/>
            <person name="Motooka D."/>
            <person name="Nabeya D."/>
            <person name="Jung N."/>
            <person name="Uechi K."/>
            <person name="Horii T."/>
            <person name="Iida T."/>
            <person name="Fujita J."/>
            <person name="Nakamura S."/>
        </authorList>
    </citation>
    <scope>NUCLEOTIDE SEQUENCE [LARGE SCALE GENOMIC DNA]</scope>
    <source>
        <strain evidence="2 3">JCM 6399</strain>
    </source>
</reference>
<dbReference type="KEGG" id="mgau:MGALJ_31120"/>
<accession>A0A9W4FG64</accession>